<feature type="domain" description="CdaR GGDEF-like" evidence="4">
    <location>
        <begin position="301"/>
        <end position="432"/>
    </location>
</feature>
<accession>C1B780</accession>
<evidence type="ECO:0000256" key="1">
    <source>
        <dbReference type="ARBA" id="ARBA00006754"/>
    </source>
</evidence>
<evidence type="ECO:0000313" key="6">
    <source>
        <dbReference type="Proteomes" id="UP000002212"/>
    </source>
</evidence>
<dbReference type="PATRIC" id="fig|632772.20.peg.3447"/>
<dbReference type="InterPro" id="IPR042070">
    <property type="entry name" value="PucR_C-HTH_sf"/>
</dbReference>
<dbReference type="Proteomes" id="UP000002212">
    <property type="component" value="Chromosome"/>
</dbReference>
<evidence type="ECO:0000259" key="4">
    <source>
        <dbReference type="Pfam" id="PF17853"/>
    </source>
</evidence>
<dbReference type="AlphaFoldDB" id="C1B780"/>
<dbReference type="InterPro" id="IPR012914">
    <property type="entry name" value="PucR_dom"/>
</dbReference>
<dbReference type="PANTHER" id="PTHR33744:SF1">
    <property type="entry name" value="DNA-BINDING TRANSCRIPTIONAL ACTIVATOR ADER"/>
    <property type="match status" value="1"/>
</dbReference>
<evidence type="ECO:0000313" key="5">
    <source>
        <dbReference type="EMBL" id="BAH51533.1"/>
    </source>
</evidence>
<comment type="similarity">
    <text evidence="1">Belongs to the CdaR family.</text>
</comment>
<proteinExistence type="inferred from homology"/>
<dbReference type="InterPro" id="IPR051448">
    <property type="entry name" value="CdaR-like_regulators"/>
</dbReference>
<sequence length="550" mass="58490">MTTRDAGPGLDLPPQSFTDVLASDLLASPTLVAGATGTTREVSNVAVMAVPDIGPWLRTGQLLITTTAVLGRLVEPIDAFLTRLDRRGVAGLAVRLDDDTAALPAEMTAAADELGLPVVVVAASQEHPLSGALVELSAQQVDAVFEADRLRRVLVDVVMAGGGFAELAVAVAGDLGGAVLITTPDGRQLCRAGDESELRRLASSAALDSTGRVRTDSTEGGLGLHRLGDESIAVSAISANGIDHGRLVHFRTGDLLHSEDLYLVEQAAAVCALVVARELVVSSVEEKHRANFVRDLLLGRGGEHEHVVAHAKTFGWDLDRPVVVVVIEPDPVGEDEPSMPTRMPLVERQARAFTSAVAGRDAGAAVTALPTETVILMGVGTDTMNLVHELVATVRGAGGGGRRAFGVGVSRPTDSVDGIPALYGQARTALKVGRQITGAWAVTHFDDLGVYRLLSLVEDDRELESFAQETLRELTADTPEAQDMRRTLEVLLATNINIAETARQLHFHYNTLRYRVVKLEKMLGSFTDHPELRLDLSLALKIMAMRGINS</sequence>
<evidence type="ECO:0000259" key="3">
    <source>
        <dbReference type="Pfam" id="PF13556"/>
    </source>
</evidence>
<dbReference type="STRING" id="632772.ROP_32860"/>
<evidence type="ECO:0000259" key="2">
    <source>
        <dbReference type="Pfam" id="PF07905"/>
    </source>
</evidence>
<dbReference type="KEGG" id="rop:ROP_32860"/>
<protein>
    <submittedName>
        <fullName evidence="5">Putative CdaR family transcriptional regulator</fullName>
    </submittedName>
</protein>
<dbReference type="OrthoDB" id="3246591at2"/>
<dbReference type="Gene3D" id="1.10.10.2840">
    <property type="entry name" value="PucR C-terminal helix-turn-helix domain"/>
    <property type="match status" value="1"/>
</dbReference>
<feature type="domain" description="PucR C-terminal helix-turn-helix" evidence="3">
    <location>
        <begin position="485"/>
        <end position="542"/>
    </location>
</feature>
<dbReference type="EMBL" id="AP011115">
    <property type="protein sequence ID" value="BAH51533.1"/>
    <property type="molecule type" value="Genomic_DNA"/>
</dbReference>
<dbReference type="HOGENOM" id="CLU_017436_3_0_11"/>
<feature type="domain" description="Purine catabolism PurC-like" evidence="2">
    <location>
        <begin position="19"/>
        <end position="123"/>
    </location>
</feature>
<name>C1B780_RHOOB</name>
<dbReference type="InterPro" id="IPR041522">
    <property type="entry name" value="CdaR_GGDEF"/>
</dbReference>
<dbReference type="InterPro" id="IPR025736">
    <property type="entry name" value="PucR_C-HTH_dom"/>
</dbReference>
<dbReference type="RefSeq" id="WP_012690484.1">
    <property type="nucleotide sequence ID" value="NC_012522.1"/>
</dbReference>
<gene>
    <name evidence="5" type="ordered locus">ROP_32860</name>
</gene>
<dbReference type="Pfam" id="PF13556">
    <property type="entry name" value="HTH_30"/>
    <property type="match status" value="1"/>
</dbReference>
<dbReference type="Pfam" id="PF17853">
    <property type="entry name" value="GGDEF_2"/>
    <property type="match status" value="1"/>
</dbReference>
<dbReference type="PANTHER" id="PTHR33744">
    <property type="entry name" value="CARBOHYDRATE DIACID REGULATOR"/>
    <property type="match status" value="1"/>
</dbReference>
<reference evidence="5 6" key="1">
    <citation type="submission" date="2009-03" db="EMBL/GenBank/DDBJ databases">
        <title>Comparison of the complete genome sequences of Rhodococcus erythropolis PR4 and Rhodococcus opacus B4.</title>
        <authorList>
            <person name="Takarada H."/>
            <person name="Sekine M."/>
            <person name="Hosoyama A."/>
            <person name="Yamada R."/>
            <person name="Fujisawa T."/>
            <person name="Omata S."/>
            <person name="Shimizu A."/>
            <person name="Tsukatani N."/>
            <person name="Tanikawa S."/>
            <person name="Fujita N."/>
            <person name="Harayama S."/>
        </authorList>
    </citation>
    <scope>NUCLEOTIDE SEQUENCE [LARGE SCALE GENOMIC DNA]</scope>
    <source>
        <strain evidence="5 6">B4</strain>
    </source>
</reference>
<dbReference type="Pfam" id="PF07905">
    <property type="entry name" value="PucR"/>
    <property type="match status" value="1"/>
</dbReference>
<organism evidence="5 6">
    <name type="scientific">Rhodococcus opacus (strain B4)</name>
    <dbReference type="NCBI Taxonomy" id="632772"/>
    <lineage>
        <taxon>Bacteria</taxon>
        <taxon>Bacillati</taxon>
        <taxon>Actinomycetota</taxon>
        <taxon>Actinomycetes</taxon>
        <taxon>Mycobacteriales</taxon>
        <taxon>Nocardiaceae</taxon>
        <taxon>Rhodococcus</taxon>
    </lineage>
</organism>